<proteinExistence type="inferred from homology"/>
<dbReference type="EMBL" id="JAQMWT010000468">
    <property type="protein sequence ID" value="KAJ8600888.1"/>
    <property type="molecule type" value="Genomic_DNA"/>
</dbReference>
<dbReference type="PANTHER" id="PTHR10072">
    <property type="entry name" value="IRON-SULFUR CLUSTER ASSEMBLY PROTEIN"/>
    <property type="match status" value="1"/>
</dbReference>
<dbReference type="AlphaFoldDB" id="A0AAD7UA86"/>
<accession>A0AAD7UA86</accession>
<dbReference type="PROSITE" id="PS01152">
    <property type="entry name" value="HESB"/>
    <property type="match status" value="1"/>
</dbReference>
<keyword evidence="3" id="KW-0408">Iron</keyword>
<gene>
    <name evidence="5" type="ORF">CTAYLR_006976</name>
</gene>
<dbReference type="GO" id="GO:0051539">
    <property type="term" value="F:4 iron, 4 sulfur cluster binding"/>
    <property type="evidence" value="ECO:0007669"/>
    <property type="project" value="UniProtKB-KW"/>
</dbReference>
<feature type="domain" description="Core" evidence="4">
    <location>
        <begin position="37"/>
        <end position="139"/>
    </location>
</feature>
<evidence type="ECO:0000256" key="2">
    <source>
        <dbReference type="ARBA" id="ARBA00006718"/>
    </source>
</evidence>
<keyword evidence="6" id="KW-1185">Reference proteome</keyword>
<dbReference type="InterPro" id="IPR000361">
    <property type="entry name" value="ATAP_core_dom"/>
</dbReference>
<comment type="similarity">
    <text evidence="2">Belongs to the HesB/IscA family.</text>
</comment>
<dbReference type="GO" id="GO:0005739">
    <property type="term" value="C:mitochondrion"/>
    <property type="evidence" value="ECO:0007669"/>
    <property type="project" value="TreeGrafter"/>
</dbReference>
<dbReference type="PANTHER" id="PTHR10072:SF41">
    <property type="entry name" value="IRON-SULFUR CLUSTER ASSEMBLY 1 HOMOLOG, MITOCHONDRIAL"/>
    <property type="match status" value="1"/>
</dbReference>
<evidence type="ECO:0000313" key="5">
    <source>
        <dbReference type="EMBL" id="KAJ8600888.1"/>
    </source>
</evidence>
<dbReference type="NCBIfam" id="TIGR00049">
    <property type="entry name" value="iron-sulfur cluster assembly accessory protein"/>
    <property type="match status" value="1"/>
</dbReference>
<dbReference type="Proteomes" id="UP001230188">
    <property type="component" value="Unassembled WGS sequence"/>
</dbReference>
<dbReference type="Pfam" id="PF01521">
    <property type="entry name" value="Fe-S_biosyn"/>
    <property type="match status" value="1"/>
</dbReference>
<keyword evidence="3" id="KW-0411">Iron-sulfur</keyword>
<dbReference type="SUPFAM" id="SSF89360">
    <property type="entry name" value="HesB-like domain"/>
    <property type="match status" value="1"/>
</dbReference>
<reference evidence="5" key="1">
    <citation type="submission" date="2023-01" db="EMBL/GenBank/DDBJ databases">
        <title>Metagenome sequencing of chrysophaentin producing Chrysophaeum taylorii.</title>
        <authorList>
            <person name="Davison J."/>
            <person name="Bewley C."/>
        </authorList>
    </citation>
    <scope>NUCLEOTIDE SEQUENCE</scope>
    <source>
        <strain evidence="5">NIES-1699</strain>
    </source>
</reference>
<dbReference type="GO" id="GO:0051537">
    <property type="term" value="F:2 iron, 2 sulfur cluster binding"/>
    <property type="evidence" value="ECO:0007669"/>
    <property type="project" value="TreeGrafter"/>
</dbReference>
<dbReference type="InterPro" id="IPR050322">
    <property type="entry name" value="Fe-S_cluster_asmbl/transfer"/>
</dbReference>
<keyword evidence="3" id="KW-0004">4Fe-4S</keyword>
<comment type="caution">
    <text evidence="5">The sequence shown here is derived from an EMBL/GenBank/DDBJ whole genome shotgun (WGS) entry which is preliminary data.</text>
</comment>
<evidence type="ECO:0000256" key="3">
    <source>
        <dbReference type="ARBA" id="ARBA00022485"/>
    </source>
</evidence>
<dbReference type="Gene3D" id="2.60.300.12">
    <property type="entry name" value="HesB-like domain"/>
    <property type="match status" value="1"/>
</dbReference>
<dbReference type="GO" id="GO:0016226">
    <property type="term" value="P:iron-sulfur cluster assembly"/>
    <property type="evidence" value="ECO:0007669"/>
    <property type="project" value="InterPro"/>
</dbReference>
<name>A0AAD7UA86_9STRA</name>
<sequence length="143" mass="15757">MATRFIAVVQQVRRSVPRRQLGLAQPNPRRRALPSPLTVTPSAAERLRGLLSSKPDAYGVLVGVRRRGCNGMSYTLNYADEKPPTAYERIPLDNGQSVYIDPPALFHIVGTVMDYEVTELSSGFTFTNPNEKGRCGCGESFNV</sequence>
<evidence type="ECO:0000256" key="1">
    <source>
        <dbReference type="ARBA" id="ARBA00005151"/>
    </source>
</evidence>
<keyword evidence="3" id="KW-0479">Metal-binding</keyword>
<comment type="pathway">
    <text evidence="1">Cofactor biosynthesis; iron-sulfur cluster biosynthesis.</text>
</comment>
<dbReference type="InterPro" id="IPR016092">
    <property type="entry name" value="ATAP"/>
</dbReference>
<dbReference type="InterPro" id="IPR017870">
    <property type="entry name" value="FeS_cluster_insertion_CS"/>
</dbReference>
<protein>
    <recommendedName>
        <fullName evidence="4">Core domain-containing protein</fullName>
    </recommendedName>
</protein>
<dbReference type="InterPro" id="IPR035903">
    <property type="entry name" value="HesB-like_dom_sf"/>
</dbReference>
<organism evidence="5 6">
    <name type="scientific">Chrysophaeum taylorii</name>
    <dbReference type="NCBI Taxonomy" id="2483200"/>
    <lineage>
        <taxon>Eukaryota</taxon>
        <taxon>Sar</taxon>
        <taxon>Stramenopiles</taxon>
        <taxon>Ochrophyta</taxon>
        <taxon>Pelagophyceae</taxon>
        <taxon>Pelagomonadales</taxon>
        <taxon>Pelagomonadaceae</taxon>
        <taxon>Chrysophaeum</taxon>
    </lineage>
</organism>
<evidence type="ECO:0000313" key="6">
    <source>
        <dbReference type="Proteomes" id="UP001230188"/>
    </source>
</evidence>
<evidence type="ECO:0000259" key="4">
    <source>
        <dbReference type="Pfam" id="PF01521"/>
    </source>
</evidence>